<reference evidence="2" key="1">
    <citation type="journal article" date="2016" name="Insect Biochem. Mol. Biol.">
        <title>Multifaceted biological insights from a draft genome sequence of the tobacco hornworm moth, Manduca sexta.</title>
        <authorList>
            <person name="Kanost M.R."/>
            <person name="Arrese E.L."/>
            <person name="Cao X."/>
            <person name="Chen Y.R."/>
            <person name="Chellapilla S."/>
            <person name="Goldsmith M.R."/>
            <person name="Grosse-Wilde E."/>
            <person name="Heckel D.G."/>
            <person name="Herndon N."/>
            <person name="Jiang H."/>
            <person name="Papanicolaou A."/>
            <person name="Qu J."/>
            <person name="Soulages J.L."/>
            <person name="Vogel H."/>
            <person name="Walters J."/>
            <person name="Waterhouse R.M."/>
            <person name="Ahn S.J."/>
            <person name="Almeida F.C."/>
            <person name="An C."/>
            <person name="Aqrawi P."/>
            <person name="Bretschneider A."/>
            <person name="Bryant W.B."/>
            <person name="Bucks S."/>
            <person name="Chao H."/>
            <person name="Chevignon G."/>
            <person name="Christen J.M."/>
            <person name="Clarke D.F."/>
            <person name="Dittmer N.T."/>
            <person name="Ferguson L.C.F."/>
            <person name="Garavelou S."/>
            <person name="Gordon K.H.J."/>
            <person name="Gunaratna R.T."/>
            <person name="Han Y."/>
            <person name="Hauser F."/>
            <person name="He Y."/>
            <person name="Heidel-Fischer H."/>
            <person name="Hirsh A."/>
            <person name="Hu Y."/>
            <person name="Jiang H."/>
            <person name="Kalra D."/>
            <person name="Klinner C."/>
            <person name="Konig C."/>
            <person name="Kovar C."/>
            <person name="Kroll A.R."/>
            <person name="Kuwar S.S."/>
            <person name="Lee S.L."/>
            <person name="Lehman R."/>
            <person name="Li K."/>
            <person name="Li Z."/>
            <person name="Liang H."/>
            <person name="Lovelace S."/>
            <person name="Lu Z."/>
            <person name="Mansfield J.H."/>
            <person name="McCulloch K.J."/>
            <person name="Mathew T."/>
            <person name="Morton B."/>
            <person name="Muzny D.M."/>
            <person name="Neunemann D."/>
            <person name="Ongeri F."/>
            <person name="Pauchet Y."/>
            <person name="Pu L.L."/>
            <person name="Pyrousis I."/>
            <person name="Rao X.J."/>
            <person name="Redding A."/>
            <person name="Roesel C."/>
            <person name="Sanchez-Gracia A."/>
            <person name="Schaack S."/>
            <person name="Shukla A."/>
            <person name="Tetreau G."/>
            <person name="Wang Y."/>
            <person name="Xiong G.H."/>
            <person name="Traut W."/>
            <person name="Walsh T.K."/>
            <person name="Worley K.C."/>
            <person name="Wu D."/>
            <person name="Wu W."/>
            <person name="Wu Y.Q."/>
            <person name="Zhang X."/>
            <person name="Zou Z."/>
            <person name="Zucker H."/>
            <person name="Briscoe A.D."/>
            <person name="Burmester T."/>
            <person name="Clem R.J."/>
            <person name="Feyereisen R."/>
            <person name="Grimmelikhuijzen C.J.P."/>
            <person name="Hamodrakas S.J."/>
            <person name="Hansson B.S."/>
            <person name="Huguet E."/>
            <person name="Jermiin L.S."/>
            <person name="Lan Q."/>
            <person name="Lehman H.K."/>
            <person name="Lorenzen M."/>
            <person name="Merzendorfer H."/>
            <person name="Michalopoulos I."/>
            <person name="Morton D.B."/>
            <person name="Muthukrishnan S."/>
            <person name="Oakeshott J.G."/>
            <person name="Palmer W."/>
            <person name="Park Y."/>
            <person name="Passarelli A.L."/>
            <person name="Rozas J."/>
            <person name="Schwartz L.M."/>
            <person name="Smith W."/>
            <person name="Southgate A."/>
            <person name="Vilcinskas A."/>
            <person name="Vogt R."/>
            <person name="Wang P."/>
            <person name="Werren J."/>
            <person name="Yu X.Q."/>
            <person name="Zhou J.J."/>
            <person name="Brown S.J."/>
            <person name="Scherer S.E."/>
            <person name="Richards S."/>
            <person name="Blissard G.W."/>
        </authorList>
    </citation>
    <scope>NUCLEOTIDE SEQUENCE</scope>
</reference>
<organism evidence="2 3">
    <name type="scientific">Manduca sexta</name>
    <name type="common">Tobacco hawkmoth</name>
    <name type="synonym">Tobacco hornworm</name>
    <dbReference type="NCBI Taxonomy" id="7130"/>
    <lineage>
        <taxon>Eukaryota</taxon>
        <taxon>Metazoa</taxon>
        <taxon>Ecdysozoa</taxon>
        <taxon>Arthropoda</taxon>
        <taxon>Hexapoda</taxon>
        <taxon>Insecta</taxon>
        <taxon>Pterygota</taxon>
        <taxon>Neoptera</taxon>
        <taxon>Endopterygota</taxon>
        <taxon>Lepidoptera</taxon>
        <taxon>Glossata</taxon>
        <taxon>Ditrysia</taxon>
        <taxon>Bombycoidea</taxon>
        <taxon>Sphingidae</taxon>
        <taxon>Sphinginae</taxon>
        <taxon>Sphingini</taxon>
        <taxon>Manduca</taxon>
    </lineage>
</organism>
<keyword evidence="1" id="KW-0472">Membrane</keyword>
<dbReference type="EMBL" id="JH668434">
    <property type="protein sequence ID" value="KAG6452991.1"/>
    <property type="molecule type" value="Genomic_DNA"/>
</dbReference>
<reference evidence="2" key="2">
    <citation type="submission" date="2020-12" db="EMBL/GenBank/DDBJ databases">
        <authorList>
            <person name="Kanost M."/>
        </authorList>
    </citation>
    <scope>NUCLEOTIDE SEQUENCE</scope>
</reference>
<keyword evidence="1" id="KW-1133">Transmembrane helix</keyword>
<evidence type="ECO:0000313" key="3">
    <source>
        <dbReference type="Proteomes" id="UP000791440"/>
    </source>
</evidence>
<sequence>MSRKHAPEMAQEVRIDMPQVCNGLPKTQQNFVYVNPAYVGSVDSVSSSRRLPEPPTSVIREQYCVCTRWPYGQRVLAAAVGILLGAVIGLSVTVAFSRKDDGIAGIFLYSAPD</sequence>
<name>A0A922CP23_MANSE</name>
<comment type="caution">
    <text evidence="2">The sequence shown here is derived from an EMBL/GenBank/DDBJ whole genome shotgun (WGS) entry which is preliminary data.</text>
</comment>
<evidence type="ECO:0000313" key="2">
    <source>
        <dbReference type="EMBL" id="KAG6452991.1"/>
    </source>
</evidence>
<accession>A0A922CP23</accession>
<dbReference type="Proteomes" id="UP000791440">
    <property type="component" value="Unassembled WGS sequence"/>
</dbReference>
<keyword evidence="1" id="KW-0812">Transmembrane</keyword>
<gene>
    <name evidence="2" type="ORF">O3G_MSEX007914</name>
</gene>
<keyword evidence="3" id="KW-1185">Reference proteome</keyword>
<proteinExistence type="predicted"/>
<evidence type="ECO:0000256" key="1">
    <source>
        <dbReference type="SAM" id="Phobius"/>
    </source>
</evidence>
<protein>
    <submittedName>
        <fullName evidence="2">Uncharacterized protein</fullName>
    </submittedName>
</protein>
<feature type="transmembrane region" description="Helical" evidence="1">
    <location>
        <begin position="75"/>
        <end position="96"/>
    </location>
</feature>
<dbReference type="AlphaFoldDB" id="A0A922CP23"/>